<reference evidence="2" key="1">
    <citation type="submission" date="2014-09" db="EMBL/GenBank/DDBJ databases">
        <authorList>
            <person name="Magalhaes I.L.F."/>
            <person name="Oliveira U."/>
            <person name="Santos F.R."/>
            <person name="Vidigal T.H.D.A."/>
            <person name="Brescovit A.D."/>
            <person name="Santos A.J."/>
        </authorList>
    </citation>
    <scope>NUCLEOTIDE SEQUENCE</scope>
    <source>
        <tissue evidence="2">Shoot tissue taken approximately 20 cm above the soil surface</tissue>
    </source>
</reference>
<protein>
    <submittedName>
        <fullName evidence="2">Uncharacterized protein</fullName>
    </submittedName>
</protein>
<evidence type="ECO:0000256" key="1">
    <source>
        <dbReference type="SAM" id="SignalP"/>
    </source>
</evidence>
<proteinExistence type="predicted"/>
<feature type="signal peptide" evidence="1">
    <location>
        <begin position="1"/>
        <end position="20"/>
    </location>
</feature>
<name>A0A0A9GRV5_ARUDO</name>
<sequence>MWITTQNYIILATLPAFCNGGWCGSVLPEKEIVWRLHAEYCLVI</sequence>
<dbReference type="AlphaFoldDB" id="A0A0A9GRV5"/>
<dbReference type="EMBL" id="GBRH01170739">
    <property type="protein sequence ID" value="JAE27157.1"/>
    <property type="molecule type" value="Transcribed_RNA"/>
</dbReference>
<evidence type="ECO:0000313" key="2">
    <source>
        <dbReference type="EMBL" id="JAE27157.1"/>
    </source>
</evidence>
<accession>A0A0A9GRV5</accession>
<feature type="chain" id="PRO_5002065196" evidence="1">
    <location>
        <begin position="21"/>
        <end position="44"/>
    </location>
</feature>
<organism evidence="2">
    <name type="scientific">Arundo donax</name>
    <name type="common">Giant reed</name>
    <name type="synonym">Donax arundinaceus</name>
    <dbReference type="NCBI Taxonomy" id="35708"/>
    <lineage>
        <taxon>Eukaryota</taxon>
        <taxon>Viridiplantae</taxon>
        <taxon>Streptophyta</taxon>
        <taxon>Embryophyta</taxon>
        <taxon>Tracheophyta</taxon>
        <taxon>Spermatophyta</taxon>
        <taxon>Magnoliopsida</taxon>
        <taxon>Liliopsida</taxon>
        <taxon>Poales</taxon>
        <taxon>Poaceae</taxon>
        <taxon>PACMAD clade</taxon>
        <taxon>Arundinoideae</taxon>
        <taxon>Arundineae</taxon>
        <taxon>Arundo</taxon>
    </lineage>
</organism>
<reference evidence="2" key="2">
    <citation type="journal article" date="2015" name="Data Brief">
        <title>Shoot transcriptome of the giant reed, Arundo donax.</title>
        <authorList>
            <person name="Barrero R.A."/>
            <person name="Guerrero F.D."/>
            <person name="Moolhuijzen P."/>
            <person name="Goolsby J.A."/>
            <person name="Tidwell J."/>
            <person name="Bellgard S.E."/>
            <person name="Bellgard M.I."/>
        </authorList>
    </citation>
    <scope>NUCLEOTIDE SEQUENCE</scope>
    <source>
        <tissue evidence="2">Shoot tissue taken approximately 20 cm above the soil surface</tissue>
    </source>
</reference>
<keyword evidence="1" id="KW-0732">Signal</keyword>